<evidence type="ECO:0000313" key="4">
    <source>
        <dbReference type="Proteomes" id="UP000030680"/>
    </source>
</evidence>
<proteinExistence type="predicted"/>
<dbReference type="KEGG" id="gsl:Gasu_12920"/>
<keyword evidence="2" id="KW-1133">Transmembrane helix</keyword>
<dbReference type="EMBL" id="KB454491">
    <property type="protein sequence ID" value="EME31622.1"/>
    <property type="molecule type" value="Genomic_DNA"/>
</dbReference>
<keyword evidence="1" id="KW-0175">Coiled coil</keyword>
<gene>
    <name evidence="3" type="ORF">Gasu_12920</name>
</gene>
<organism evidence="3 4">
    <name type="scientific">Galdieria sulphuraria</name>
    <name type="common">Red alga</name>
    <dbReference type="NCBI Taxonomy" id="130081"/>
    <lineage>
        <taxon>Eukaryota</taxon>
        <taxon>Rhodophyta</taxon>
        <taxon>Bangiophyceae</taxon>
        <taxon>Galdieriales</taxon>
        <taxon>Galdieriaceae</taxon>
        <taxon>Galdieria</taxon>
    </lineage>
</organism>
<dbReference type="Pfam" id="PF11282">
    <property type="entry name" value="DUF3082"/>
    <property type="match status" value="1"/>
</dbReference>
<dbReference type="GeneID" id="17090267"/>
<protein>
    <submittedName>
        <fullName evidence="3">Uncharacterized protein</fullName>
    </submittedName>
</protein>
<sequence length="211" mass="23892">MGFLCHNCIVSAWNISLLNSSTCARLSKSFRSWQIRHQTRIKTCFPKQWVCCQSPVDPARPRFRIREEEDNSPKQLQEDEIESINSQLKKEIEETRRRLGLEEKSGKPRKELLETDKVEDVSLWNILIASVIASLLAVSLDMFALKVYSYVGSHPRSQTDMYIVERLSGVIRLVLVGFSSLAGGIVSIVALGLCLLFLQTSLKKLMGLFSS</sequence>
<evidence type="ECO:0000256" key="1">
    <source>
        <dbReference type="SAM" id="Coils"/>
    </source>
</evidence>
<reference evidence="4" key="1">
    <citation type="journal article" date="2013" name="Science">
        <title>Gene transfer from bacteria and archaea facilitated evolution of an extremophilic eukaryote.</title>
        <authorList>
            <person name="Schonknecht G."/>
            <person name="Chen W.H."/>
            <person name="Ternes C.M."/>
            <person name="Barbier G.G."/>
            <person name="Shrestha R.P."/>
            <person name="Stanke M."/>
            <person name="Brautigam A."/>
            <person name="Baker B.J."/>
            <person name="Banfield J.F."/>
            <person name="Garavito R.M."/>
            <person name="Carr K."/>
            <person name="Wilkerson C."/>
            <person name="Rensing S.A."/>
            <person name="Gagneul D."/>
            <person name="Dickenson N.E."/>
            <person name="Oesterhelt C."/>
            <person name="Lercher M.J."/>
            <person name="Weber A.P."/>
        </authorList>
    </citation>
    <scope>NUCLEOTIDE SEQUENCE [LARGE SCALE GENOMIC DNA]</scope>
    <source>
        <strain evidence="4">074W</strain>
    </source>
</reference>
<feature type="coiled-coil region" evidence="1">
    <location>
        <begin position="74"/>
        <end position="105"/>
    </location>
</feature>
<evidence type="ECO:0000313" key="3">
    <source>
        <dbReference type="EMBL" id="EME31622.1"/>
    </source>
</evidence>
<accession>M2XN49</accession>
<feature type="transmembrane region" description="Helical" evidence="2">
    <location>
        <begin position="126"/>
        <end position="151"/>
    </location>
</feature>
<feature type="transmembrane region" description="Helical" evidence="2">
    <location>
        <begin position="171"/>
        <end position="198"/>
    </location>
</feature>
<evidence type="ECO:0000256" key="2">
    <source>
        <dbReference type="SAM" id="Phobius"/>
    </source>
</evidence>
<keyword evidence="2" id="KW-0812">Transmembrane</keyword>
<dbReference type="AlphaFoldDB" id="M2XN49"/>
<dbReference type="Proteomes" id="UP000030680">
    <property type="component" value="Unassembled WGS sequence"/>
</dbReference>
<dbReference type="OrthoDB" id="5996at2759"/>
<keyword evidence="4" id="KW-1185">Reference proteome</keyword>
<dbReference type="RefSeq" id="XP_005708142.1">
    <property type="nucleotide sequence ID" value="XM_005708085.1"/>
</dbReference>
<keyword evidence="2" id="KW-0472">Membrane</keyword>
<name>M2XN49_GALSU</name>
<dbReference type="InterPro" id="IPR021434">
    <property type="entry name" value="DUF3082"/>
</dbReference>
<dbReference type="Gramene" id="EME31622">
    <property type="protein sequence ID" value="EME31622"/>
    <property type="gene ID" value="Gasu_12920"/>
</dbReference>